<proteinExistence type="predicted"/>
<gene>
    <name evidence="3" type="ORF">ACFO1S_22370</name>
</gene>
<evidence type="ECO:0000259" key="2">
    <source>
        <dbReference type="Pfam" id="PF08955"/>
    </source>
</evidence>
<keyword evidence="1" id="KW-0472">Membrane</keyword>
<reference evidence="4" key="1">
    <citation type="journal article" date="2019" name="Int. J. Syst. Evol. Microbiol.">
        <title>The Global Catalogue of Microorganisms (GCM) 10K type strain sequencing project: providing services to taxonomists for standard genome sequencing and annotation.</title>
        <authorList>
            <consortium name="The Broad Institute Genomics Platform"/>
            <consortium name="The Broad Institute Genome Sequencing Center for Infectious Disease"/>
            <person name="Wu L."/>
            <person name="Ma J."/>
        </authorList>
    </citation>
    <scope>NUCLEOTIDE SEQUENCE [LARGE SCALE GENOMIC DNA]</scope>
    <source>
        <strain evidence="4">CGMCC 4.1641</strain>
    </source>
</reference>
<dbReference type="InterPro" id="IPR038117">
    <property type="entry name" value="BofC_C_sf"/>
</dbReference>
<evidence type="ECO:0000256" key="1">
    <source>
        <dbReference type="SAM" id="Phobius"/>
    </source>
</evidence>
<feature type="domain" description="Bypass of forespore C C-terminal" evidence="2">
    <location>
        <begin position="141"/>
        <end position="217"/>
    </location>
</feature>
<dbReference type="InterPro" id="IPR015050">
    <property type="entry name" value="BofC_C"/>
</dbReference>
<feature type="transmembrane region" description="Helical" evidence="1">
    <location>
        <begin position="21"/>
        <end position="42"/>
    </location>
</feature>
<name>A0ABV8SF23_9BACL</name>
<dbReference type="Proteomes" id="UP001595755">
    <property type="component" value="Unassembled WGS sequence"/>
</dbReference>
<organism evidence="3 4">
    <name type="scientific">Cohnella boryungensis</name>
    <dbReference type="NCBI Taxonomy" id="768479"/>
    <lineage>
        <taxon>Bacteria</taxon>
        <taxon>Bacillati</taxon>
        <taxon>Bacillota</taxon>
        <taxon>Bacilli</taxon>
        <taxon>Bacillales</taxon>
        <taxon>Paenibacillaceae</taxon>
        <taxon>Cohnella</taxon>
    </lineage>
</organism>
<evidence type="ECO:0000313" key="3">
    <source>
        <dbReference type="EMBL" id="MFC4306181.1"/>
    </source>
</evidence>
<comment type="caution">
    <text evidence="3">The sequence shown here is derived from an EMBL/GenBank/DDBJ whole genome shotgun (WGS) entry which is preliminary data.</text>
</comment>
<keyword evidence="4" id="KW-1185">Reference proteome</keyword>
<dbReference type="Pfam" id="PF08955">
    <property type="entry name" value="BofC_C"/>
    <property type="match status" value="1"/>
</dbReference>
<keyword evidence="1" id="KW-0812">Transmembrane</keyword>
<keyword evidence="1" id="KW-1133">Transmembrane helix</keyword>
<dbReference type="EMBL" id="JBHSED010000058">
    <property type="protein sequence ID" value="MFC4306181.1"/>
    <property type="molecule type" value="Genomic_DNA"/>
</dbReference>
<dbReference type="Gene3D" id="3.30.70.1740">
    <property type="entry name" value="Bypass-of-forespore C, C-terminal domain"/>
    <property type="match status" value="1"/>
</dbReference>
<dbReference type="RefSeq" id="WP_204601745.1">
    <property type="nucleotide sequence ID" value="NZ_JBHSED010000058.1"/>
</dbReference>
<sequence length="230" mass="26069">MSRFRIFKELKKSLKRKRRHVWSLGIGAFVFLAASLAGAWLAHRVVSPVQSEIFAPEESAPVWMDKLSDSDTLLSRSQALLALRNRKGDVELVLQRTYLCGEETRRLGTHTASKAEELLRSHREWDARFESGRLTVKENVDDLSPRCRQSAYVGMDKSGNLSLYDGPPWKDKVIRTFFHLDVERMEAQLGEERARELAAGIRVPDKAAYSSMLSAFNEYASVSSQAKPQP</sequence>
<evidence type="ECO:0000313" key="4">
    <source>
        <dbReference type="Proteomes" id="UP001595755"/>
    </source>
</evidence>
<protein>
    <submittedName>
        <fullName evidence="3">BofC C-terminal domain-containing protein</fullName>
    </submittedName>
</protein>
<accession>A0ABV8SF23</accession>